<feature type="domain" description="Formylmethanofuran dehydrogenase subunit E" evidence="1">
    <location>
        <begin position="50"/>
        <end position="201"/>
    </location>
</feature>
<dbReference type="SUPFAM" id="SSF143555">
    <property type="entry name" value="FwdE-like"/>
    <property type="match status" value="1"/>
</dbReference>
<dbReference type="Gene3D" id="3.30.1330.130">
    <property type="match status" value="1"/>
</dbReference>
<protein>
    <recommendedName>
        <fullName evidence="1">Formylmethanofuran dehydrogenase subunit E domain-containing protein</fullName>
    </recommendedName>
</protein>
<gene>
    <name evidence="2" type="ORF">MNBD_DELTA01-61</name>
</gene>
<dbReference type="AlphaFoldDB" id="A0A3B0R3A8"/>
<name>A0A3B0R3A8_9ZZZZ</name>
<dbReference type="EMBL" id="UOEA01000014">
    <property type="protein sequence ID" value="VAV82348.1"/>
    <property type="molecule type" value="Genomic_DNA"/>
</dbReference>
<sequence length="219" mass="24195">MPTDSTKWNIPFLDEVETISLTDPLSYVLGSQIENDPFVFSYSDAIKLAGHSCPAVSGAYKITAIALKALYGENTPVRGDIRVLIKGAPDQLAYGPQAQVIMLITGASPETGFKGLGGKYSRHNKLIFDKDDFQFSTFIFLRDDTGKAVKIVYNPSVLGEDPRMSELTPKVIQGVATTDEKTLFTKLWQGKIKKILLESDEHPGLFEIEELTDFAFPEL</sequence>
<accession>A0A3B0R3A8</accession>
<reference evidence="2" key="1">
    <citation type="submission" date="2018-06" db="EMBL/GenBank/DDBJ databases">
        <authorList>
            <person name="Zhirakovskaya E."/>
        </authorList>
    </citation>
    <scope>NUCLEOTIDE SEQUENCE</scope>
</reference>
<evidence type="ECO:0000313" key="2">
    <source>
        <dbReference type="EMBL" id="VAV82348.1"/>
    </source>
</evidence>
<organism evidence="2">
    <name type="scientific">hydrothermal vent metagenome</name>
    <dbReference type="NCBI Taxonomy" id="652676"/>
    <lineage>
        <taxon>unclassified sequences</taxon>
        <taxon>metagenomes</taxon>
        <taxon>ecological metagenomes</taxon>
    </lineage>
</organism>
<dbReference type="Pfam" id="PF02663">
    <property type="entry name" value="FmdE"/>
    <property type="match status" value="1"/>
</dbReference>
<dbReference type="InterPro" id="IPR003814">
    <property type="entry name" value="FmdEsu_dom"/>
</dbReference>
<proteinExistence type="predicted"/>
<evidence type="ECO:0000259" key="1">
    <source>
        <dbReference type="Pfam" id="PF02663"/>
    </source>
</evidence>